<evidence type="ECO:0000256" key="5">
    <source>
        <dbReference type="ARBA" id="ARBA00022840"/>
    </source>
</evidence>
<dbReference type="Pfam" id="PF13307">
    <property type="entry name" value="Helicase_C_2"/>
    <property type="match status" value="1"/>
</dbReference>
<comment type="function">
    <text evidence="6 7">3'-5' exonuclease.</text>
</comment>
<sequence length="933" mass="106356">MAVEYVVVDVETTGNSFQKGAKIIQISAVVVKHGRIVDQFTSFINPGHPIPPFIKELTGIYEDDVAQAPKFSDLADEIFHLLEGAVFVAHNVKFDRSFIAGELKEAGFSNPIVQTLDTVELANILLPEAESYKLGELSDQMELEHDHPHQADSDALATAELFIQLLEKTRKLPLATLEMLKQLAKKLNNSLFYFFDSIWQEKSREWELLPDHLEQFRGIVLKKKELPALEARVHPPVYPKGRQEKSRLLEQSFGQFEMRSGQLEMMDTVYESFTCDIHAVIEAGTGIGKSIGYLLPSVYFAAAAQEKVMISTYTIQLEHQLLEKEVNILSKALPFSFQAALIKGREHYINMFKFEQTLREKESAYDETITKMKILIWLLYTETGDIAELNLSSGGKLFCKRICNDRTMIQQNDPWSSRDFYLHSRKLASQADIIITNHAMLVADMEHEGLPPCDRIVIDEAHHLEKVVRTKLGQVLDYNKIKFLIGKLGTSDKKKQLSRLNHCISRLGELPEIHTFLLDQYISDLEAETDDLFSMLGQLIKKGKSGRSNSKRQKLRITDSVRTSRSWFHIQVCAERFLDFHNRISKGILERLKFINKHQTMLPPSDLAFMEEMTTFWNQWENIQRQIDPLISGSDSKEVIWLESDQTYLPMRTSVHRQPLHIDWFLSEQLFAKKKSIVLTSASLAANQSFAYFNRETGIDSFNRIEKAIDSPFPYGERVKMFIPTDLPQISTTPMTEFAEIISCHLAAIADAAEGRMLVLFTSYELLKTTYELLQDSNALEDFLLLADGVSSGSRNRLVKSFQQFKKAILFGSGSFWEGIDIPGDDLSCLVVVRLPFSPIDEPLTAAKMDAVKSSGRNPFSAYSLPEAIIQFKQGFGRLIRKQTDRGVFFVFDQRILTSAYGRAFIRSIPPVQYEKGPIEQLIPSVENWLEKK</sequence>
<evidence type="ECO:0000256" key="7">
    <source>
        <dbReference type="RuleBase" id="RU364106"/>
    </source>
</evidence>
<dbReference type="InterPro" id="IPR045028">
    <property type="entry name" value="DinG/Rad3-like"/>
</dbReference>
<keyword evidence="5 6" id="KW-0067">ATP-binding</keyword>
<dbReference type="GO" id="GO:0016787">
    <property type="term" value="F:hydrolase activity"/>
    <property type="evidence" value="ECO:0007669"/>
    <property type="project" value="UniProtKB-KW"/>
</dbReference>
<keyword evidence="10" id="KW-1185">Reference proteome</keyword>
<dbReference type="PANTHER" id="PTHR11472">
    <property type="entry name" value="DNA REPAIR DEAD HELICASE RAD3/XP-D SUBFAMILY MEMBER"/>
    <property type="match status" value="1"/>
</dbReference>
<dbReference type="InterPro" id="IPR006555">
    <property type="entry name" value="ATP-dep_Helicase_C"/>
</dbReference>
<feature type="binding site" evidence="6">
    <location>
        <begin position="283"/>
        <end position="290"/>
    </location>
    <ligand>
        <name>ATP</name>
        <dbReference type="ChEBI" id="CHEBI:30616"/>
    </ligand>
</feature>
<dbReference type="Gene3D" id="3.40.50.300">
    <property type="entry name" value="P-loop containing nucleotide triphosphate hydrolases"/>
    <property type="match status" value="2"/>
</dbReference>
<dbReference type="SMART" id="SM00487">
    <property type="entry name" value="DEXDc"/>
    <property type="match status" value="1"/>
</dbReference>
<evidence type="ECO:0000313" key="9">
    <source>
        <dbReference type="EMBL" id="MFD1707156.1"/>
    </source>
</evidence>
<keyword evidence="2 6" id="KW-0547">Nucleotide-binding</keyword>
<dbReference type="CDD" id="cd06127">
    <property type="entry name" value="DEDDh"/>
    <property type="match status" value="1"/>
</dbReference>
<keyword evidence="4 6" id="KW-0269">Exonuclease</keyword>
<evidence type="ECO:0000256" key="2">
    <source>
        <dbReference type="ARBA" id="ARBA00022741"/>
    </source>
</evidence>
<evidence type="ECO:0000259" key="8">
    <source>
        <dbReference type="PROSITE" id="PS51193"/>
    </source>
</evidence>
<dbReference type="InterPro" id="IPR036397">
    <property type="entry name" value="RNaseH_sf"/>
</dbReference>
<comment type="caution">
    <text evidence="9">The sequence shown here is derived from an EMBL/GenBank/DDBJ whole genome shotgun (WGS) entry which is preliminary data.</text>
</comment>
<dbReference type="SMART" id="SM00491">
    <property type="entry name" value="HELICc2"/>
    <property type="match status" value="1"/>
</dbReference>
<dbReference type="PROSITE" id="PS51193">
    <property type="entry name" value="HELICASE_ATP_BIND_2"/>
    <property type="match status" value="1"/>
</dbReference>
<dbReference type="Pfam" id="PF00929">
    <property type="entry name" value="RNase_T"/>
    <property type="match status" value="1"/>
</dbReference>
<accession>A0ABW4KK46</accession>
<name>A0ABW4KK46_9BACI</name>
<organism evidence="9 10">
    <name type="scientific">Siminovitchia sediminis</name>
    <dbReference type="NCBI Taxonomy" id="1274353"/>
    <lineage>
        <taxon>Bacteria</taxon>
        <taxon>Bacillati</taxon>
        <taxon>Bacillota</taxon>
        <taxon>Bacilli</taxon>
        <taxon>Bacillales</taxon>
        <taxon>Bacillaceae</taxon>
        <taxon>Siminovitchia</taxon>
    </lineage>
</organism>
<dbReference type="EC" id="3.1.-.-" evidence="6 7"/>
<dbReference type="InterPro" id="IPR014013">
    <property type="entry name" value="Helic_SF1/SF2_ATP-bd_DinG/Rad3"/>
</dbReference>
<dbReference type="Gene3D" id="3.30.420.10">
    <property type="entry name" value="Ribonuclease H-like superfamily/Ribonuclease H"/>
    <property type="match status" value="1"/>
</dbReference>
<dbReference type="Proteomes" id="UP001597301">
    <property type="component" value="Unassembled WGS sequence"/>
</dbReference>
<dbReference type="NCBIfam" id="TIGR01407">
    <property type="entry name" value="dinG_rel"/>
    <property type="match status" value="1"/>
</dbReference>
<evidence type="ECO:0000256" key="6">
    <source>
        <dbReference type="HAMAP-Rule" id="MF_02206"/>
    </source>
</evidence>
<dbReference type="PANTHER" id="PTHR11472:SF34">
    <property type="entry name" value="REGULATOR OF TELOMERE ELONGATION HELICASE 1"/>
    <property type="match status" value="1"/>
</dbReference>
<gene>
    <name evidence="6 7 9" type="primary">dinG</name>
    <name evidence="9" type="ORF">ACFSCZ_10470</name>
</gene>
<evidence type="ECO:0000256" key="1">
    <source>
        <dbReference type="ARBA" id="ARBA00022722"/>
    </source>
</evidence>
<feature type="short sequence motif" description="DEAH box" evidence="6">
    <location>
        <begin position="459"/>
        <end position="462"/>
    </location>
</feature>
<keyword evidence="9" id="KW-0347">Helicase</keyword>
<keyword evidence="3 6" id="KW-0378">Hydrolase</keyword>
<evidence type="ECO:0000256" key="4">
    <source>
        <dbReference type="ARBA" id="ARBA00022839"/>
    </source>
</evidence>
<dbReference type="InterPro" id="IPR013520">
    <property type="entry name" value="Ribonucl_H"/>
</dbReference>
<dbReference type="InterPro" id="IPR027417">
    <property type="entry name" value="P-loop_NTPase"/>
</dbReference>
<dbReference type="InterPro" id="IPR006310">
    <property type="entry name" value="DinG"/>
</dbReference>
<dbReference type="NCBIfam" id="NF005981">
    <property type="entry name" value="PRK08074.1"/>
    <property type="match status" value="1"/>
</dbReference>
<feature type="domain" description="Helicase ATP-binding" evidence="8">
    <location>
        <begin position="248"/>
        <end position="529"/>
    </location>
</feature>
<dbReference type="InterPro" id="IPR006054">
    <property type="entry name" value="DnaQ"/>
</dbReference>
<dbReference type="InterPro" id="IPR012337">
    <property type="entry name" value="RNaseH-like_sf"/>
</dbReference>
<evidence type="ECO:0000256" key="3">
    <source>
        <dbReference type="ARBA" id="ARBA00022801"/>
    </source>
</evidence>
<evidence type="ECO:0000313" key="10">
    <source>
        <dbReference type="Proteomes" id="UP001597301"/>
    </source>
</evidence>
<reference evidence="10" key="1">
    <citation type="journal article" date="2019" name="Int. J. Syst. Evol. Microbiol.">
        <title>The Global Catalogue of Microorganisms (GCM) 10K type strain sequencing project: providing services to taxonomists for standard genome sequencing and annotation.</title>
        <authorList>
            <consortium name="The Broad Institute Genomics Platform"/>
            <consortium name="The Broad Institute Genome Sequencing Center for Infectious Disease"/>
            <person name="Wu L."/>
            <person name="Ma J."/>
        </authorList>
    </citation>
    <scope>NUCLEOTIDE SEQUENCE [LARGE SCALE GENOMIC DNA]</scope>
    <source>
        <strain evidence="10">CGMCC 1.12295</strain>
    </source>
</reference>
<dbReference type="HAMAP" id="MF_02206">
    <property type="entry name" value="DinG_exonucl"/>
    <property type="match status" value="1"/>
</dbReference>
<dbReference type="InterPro" id="IPR014001">
    <property type="entry name" value="Helicase_ATP-bd"/>
</dbReference>
<dbReference type="SUPFAM" id="SSF53098">
    <property type="entry name" value="Ribonuclease H-like"/>
    <property type="match status" value="1"/>
</dbReference>
<protein>
    <recommendedName>
        <fullName evidence="6 7">3'-5' exonuclease DinG</fullName>
        <ecNumber evidence="6 7">3.1.-.-</ecNumber>
    </recommendedName>
</protein>
<dbReference type="SMART" id="SM00479">
    <property type="entry name" value="EXOIII"/>
    <property type="match status" value="1"/>
</dbReference>
<dbReference type="EMBL" id="JBHUEO010000026">
    <property type="protein sequence ID" value="MFD1707156.1"/>
    <property type="molecule type" value="Genomic_DNA"/>
</dbReference>
<keyword evidence="1 6" id="KW-0540">Nuclease</keyword>
<comment type="similarity">
    <text evidence="6 7">Belongs to the helicase family. DinG subfamily. Type 2 sub-subfamily.</text>
</comment>
<dbReference type="NCBIfam" id="TIGR00573">
    <property type="entry name" value="dnaq"/>
    <property type="match status" value="1"/>
</dbReference>
<dbReference type="SUPFAM" id="SSF52540">
    <property type="entry name" value="P-loop containing nucleoside triphosphate hydrolases"/>
    <property type="match status" value="2"/>
</dbReference>
<dbReference type="RefSeq" id="WP_380773869.1">
    <property type="nucleotide sequence ID" value="NZ_JBHUEO010000026.1"/>
</dbReference>
<dbReference type="GO" id="GO:0003678">
    <property type="term" value="F:DNA helicase activity"/>
    <property type="evidence" value="ECO:0007669"/>
    <property type="project" value="UniProtKB-EC"/>
</dbReference>
<proteinExistence type="inferred from homology"/>